<feature type="transmembrane region" description="Helical" evidence="1">
    <location>
        <begin position="328"/>
        <end position="348"/>
    </location>
</feature>
<feature type="transmembrane region" description="Helical" evidence="1">
    <location>
        <begin position="360"/>
        <end position="383"/>
    </location>
</feature>
<feature type="signal peptide" evidence="2">
    <location>
        <begin position="1"/>
        <end position="18"/>
    </location>
</feature>
<keyword evidence="1" id="KW-0472">Membrane</keyword>
<accession>A0A5A8DKK1</accession>
<proteinExistence type="predicted"/>
<name>A0A5A8DKK1_CAFRO</name>
<reference evidence="3 4" key="1">
    <citation type="submission" date="2019-07" db="EMBL/GenBank/DDBJ databases">
        <title>Genomes of Cafeteria roenbergensis.</title>
        <authorList>
            <person name="Fischer M.G."/>
            <person name="Hackl T."/>
            <person name="Roman M."/>
        </authorList>
    </citation>
    <scope>NUCLEOTIDE SEQUENCE [LARGE SCALE GENOMIC DNA]</scope>
    <source>
        <strain evidence="3 4">E4-10P</strain>
    </source>
</reference>
<dbReference type="Proteomes" id="UP000322899">
    <property type="component" value="Unassembled WGS sequence"/>
</dbReference>
<keyword evidence="1" id="KW-0812">Transmembrane</keyword>
<protein>
    <submittedName>
        <fullName evidence="3">Uncharacterized protein</fullName>
    </submittedName>
</protein>
<keyword evidence="1" id="KW-1133">Transmembrane helix</keyword>
<feature type="transmembrane region" description="Helical" evidence="1">
    <location>
        <begin position="494"/>
        <end position="513"/>
    </location>
</feature>
<feature type="transmembrane region" description="Helical" evidence="1">
    <location>
        <begin position="248"/>
        <end position="270"/>
    </location>
</feature>
<sequence>MRALSAVCIALLGSTAAAVDLPFNVVVSSAQTHHAPLIIEVGPMARLVLVGNATVEQVDAAGEEGNVTATEVPRATLALGPESALGADEARSGTGCGRPWHATLHLVPEDLAAAAASVERNETARPWPVQPPGSTPIVGRGAAVGGRFRLSVLTCGTASVRVQGVARVVWPAAGASSWPPSAGPLGGDGVVSPYALAGLGVLVPLGPAMGHGLAAAPAPSAAGGGGGEPALAGFRWVHTSPTLESEPAVLVMEAASHALLLLLWLTWTLVPGCFARTDYACRGACRRCAALAEGSPGHDTEPTVAPTLQPLDGHAIGVFQRRRAAAEAVVAAVALLAVATPLAKAVVLTSASAGESYPEWVLFLALLSSAVRPLMLVASSSFFNQTNHTSAQLHCCGVFAVCGGAMLDLGCGLAEVLCVSVPQAMLLRQVSADEASCTLPAVASGFVSGLVGTGLAILALADLIDLGNLQASLDSPLHFHVIPLRLRALHLRTLGLMVPAGQAVGAILIALTLDWRDGALSTAAFAAGRLGWWATLLFVVRPDPGVPGSGLSSVLADCLQPGLRAARESRLRGCADGLLLGASRLLCRLACGACCCCYAAHDALSSPFDLMPTRRSGGHGGFRGWKLAAASGELGALDAMRRSGGVVHVAPAEAFDGDTD</sequence>
<comment type="caution">
    <text evidence="3">The sequence shown here is derived from an EMBL/GenBank/DDBJ whole genome shotgun (WGS) entry which is preliminary data.</text>
</comment>
<organism evidence="3 4">
    <name type="scientific">Cafeteria roenbergensis</name>
    <name type="common">Marine flagellate</name>
    <dbReference type="NCBI Taxonomy" id="33653"/>
    <lineage>
        <taxon>Eukaryota</taxon>
        <taxon>Sar</taxon>
        <taxon>Stramenopiles</taxon>
        <taxon>Bigyra</taxon>
        <taxon>Opalozoa</taxon>
        <taxon>Bicosoecida</taxon>
        <taxon>Cafeteriaceae</taxon>
        <taxon>Cafeteria</taxon>
    </lineage>
</organism>
<dbReference type="AlphaFoldDB" id="A0A5A8DKK1"/>
<feature type="chain" id="PRO_5022728738" evidence="2">
    <location>
        <begin position="19"/>
        <end position="660"/>
    </location>
</feature>
<dbReference type="EMBL" id="VLTO01000091">
    <property type="protein sequence ID" value="KAA0165892.1"/>
    <property type="molecule type" value="Genomic_DNA"/>
</dbReference>
<evidence type="ECO:0000256" key="1">
    <source>
        <dbReference type="SAM" id="Phobius"/>
    </source>
</evidence>
<evidence type="ECO:0000256" key="2">
    <source>
        <dbReference type="SAM" id="SignalP"/>
    </source>
</evidence>
<feature type="transmembrane region" description="Helical" evidence="1">
    <location>
        <begin position="442"/>
        <end position="464"/>
    </location>
</feature>
<evidence type="ECO:0000313" key="4">
    <source>
        <dbReference type="Proteomes" id="UP000322899"/>
    </source>
</evidence>
<feature type="transmembrane region" description="Helical" evidence="1">
    <location>
        <begin position="395"/>
        <end position="422"/>
    </location>
</feature>
<evidence type="ECO:0000313" key="3">
    <source>
        <dbReference type="EMBL" id="KAA0165892.1"/>
    </source>
</evidence>
<keyword evidence="2" id="KW-0732">Signal</keyword>
<gene>
    <name evidence="3" type="ORF">FNF27_07579</name>
</gene>
<feature type="transmembrane region" description="Helical" evidence="1">
    <location>
        <begin position="519"/>
        <end position="540"/>
    </location>
</feature>